<feature type="transmembrane region" description="Helical" evidence="20">
    <location>
        <begin position="252"/>
        <end position="273"/>
    </location>
</feature>
<feature type="transmembrane region" description="Helical" evidence="20">
    <location>
        <begin position="190"/>
        <end position="209"/>
    </location>
</feature>
<evidence type="ECO:0000256" key="6">
    <source>
        <dbReference type="ARBA" id="ARBA00022692"/>
    </source>
</evidence>
<protein>
    <recommendedName>
        <fullName evidence="15">E3 ubiquitin-protein ligase MARCHF5</fullName>
        <ecNumber evidence="4">2.3.2.27</ecNumber>
    </recommendedName>
    <alternativeName>
        <fullName evidence="17">Membrane-associated RING finger protein 5</fullName>
    </alternativeName>
    <alternativeName>
        <fullName evidence="16">Membrane-associated RING-CH protein V</fullName>
    </alternativeName>
    <alternativeName>
        <fullName evidence="18">RING-type E3 ubiquitin transferase MARCHF5</fullName>
    </alternativeName>
</protein>
<dbReference type="SUPFAM" id="SSF57850">
    <property type="entry name" value="RING/U-box"/>
    <property type="match status" value="1"/>
</dbReference>
<evidence type="ECO:0000256" key="19">
    <source>
        <dbReference type="SAM" id="MobiDB-lite"/>
    </source>
</evidence>
<organism evidence="22 23">
    <name type="scientific">Gambusia affinis</name>
    <name type="common">Western mosquitofish</name>
    <name type="synonym">Heterandria affinis</name>
    <dbReference type="NCBI Taxonomy" id="33528"/>
    <lineage>
        <taxon>Eukaryota</taxon>
        <taxon>Metazoa</taxon>
        <taxon>Chordata</taxon>
        <taxon>Craniata</taxon>
        <taxon>Vertebrata</taxon>
        <taxon>Euteleostomi</taxon>
        <taxon>Actinopterygii</taxon>
        <taxon>Neopterygii</taxon>
        <taxon>Teleostei</taxon>
        <taxon>Neoteleostei</taxon>
        <taxon>Acanthomorphata</taxon>
        <taxon>Ovalentaria</taxon>
        <taxon>Atherinomorphae</taxon>
        <taxon>Cyprinodontiformes</taxon>
        <taxon>Poeciliidae</taxon>
        <taxon>Poeciliinae</taxon>
        <taxon>Gambusia</taxon>
    </lineage>
</organism>
<dbReference type="Proteomes" id="UP000250572">
    <property type="component" value="Unassembled WGS sequence"/>
</dbReference>
<keyword evidence="8" id="KW-0863">Zinc-finger</keyword>
<dbReference type="InterPro" id="IPR011016">
    <property type="entry name" value="Znf_RING-CH"/>
</dbReference>
<dbReference type="GO" id="GO:0005741">
    <property type="term" value="C:mitochondrial outer membrane"/>
    <property type="evidence" value="ECO:0007669"/>
    <property type="project" value="UniProtKB-SubCell"/>
</dbReference>
<name>A0A315VUN6_GAMAF</name>
<evidence type="ECO:0000256" key="5">
    <source>
        <dbReference type="ARBA" id="ARBA00022679"/>
    </source>
</evidence>
<feature type="transmembrane region" description="Helical" evidence="20">
    <location>
        <begin position="285"/>
        <end position="302"/>
    </location>
</feature>
<evidence type="ECO:0000256" key="12">
    <source>
        <dbReference type="ARBA" id="ARBA00022989"/>
    </source>
</evidence>
<reference evidence="22 23" key="1">
    <citation type="journal article" date="2018" name="G3 (Bethesda)">
        <title>A High-Quality Reference Genome for the Invasive Mosquitofish Gambusia affinis Using a Chicago Library.</title>
        <authorList>
            <person name="Hoffberg S.L."/>
            <person name="Troendle N.J."/>
            <person name="Glenn T.C."/>
            <person name="Mahmud O."/>
            <person name="Louha S."/>
            <person name="Chalopin D."/>
            <person name="Bennetzen J.L."/>
            <person name="Mauricio R."/>
        </authorList>
    </citation>
    <scope>NUCLEOTIDE SEQUENCE [LARGE SCALE GENOMIC DNA]</scope>
    <source>
        <strain evidence="22">NE01/NJP1002.9</strain>
        <tissue evidence="22">Muscle</tissue>
    </source>
</reference>
<keyword evidence="9" id="KW-0833">Ubl conjugation pathway</keyword>
<sequence>MTNQAAAKGETREAAKHITSAETVEGFLYDRKKRFIVVAGVRWVHQNLFSNVMALTEEQSEKHCWVCFATERDDRGAEWVSPCRCKGCTKWIHQSCLQRWLDEKQKGNSGAAVNCPQCGTEYCIIFPRMGPLVYFLQQADRALSRASPFAAVGVVVGTVYWSAVTYGAVTVMQVVGHKKGLFVMERADPLFLLMGLPTIPVLLVLGKMIRWEDYLVRLWQRYSYKHSPSSGGGGYVPRLRAEMPGAGDHLSVSRTLCGALIFPSIASLVGRLLFRRVTSNLQRTILGGIAFVLVKGVLKVYFKQQQYILQANRHILNYPESHKTRLGGDGDDNTEDGRNE</sequence>
<accession>A0A315VUN6</accession>
<evidence type="ECO:0000256" key="13">
    <source>
        <dbReference type="ARBA" id="ARBA00023128"/>
    </source>
</evidence>
<dbReference type="STRING" id="33528.ENSGAFP00000011713"/>
<keyword evidence="11" id="KW-0862">Zinc</keyword>
<evidence type="ECO:0000256" key="20">
    <source>
        <dbReference type="SAM" id="Phobius"/>
    </source>
</evidence>
<evidence type="ECO:0000256" key="15">
    <source>
        <dbReference type="ARBA" id="ARBA00040151"/>
    </source>
</evidence>
<evidence type="ECO:0000256" key="16">
    <source>
        <dbReference type="ARBA" id="ARBA00043044"/>
    </source>
</evidence>
<dbReference type="FunFam" id="3.30.40.10:FF:000262">
    <property type="entry name" value="E3 ubiquitin-protein ligase MARCH5"/>
    <property type="match status" value="1"/>
</dbReference>
<dbReference type="GO" id="GO:0008270">
    <property type="term" value="F:zinc ion binding"/>
    <property type="evidence" value="ECO:0007669"/>
    <property type="project" value="UniProtKB-KW"/>
</dbReference>
<evidence type="ECO:0000256" key="4">
    <source>
        <dbReference type="ARBA" id="ARBA00012483"/>
    </source>
</evidence>
<feature type="transmembrane region" description="Helical" evidence="20">
    <location>
        <begin position="149"/>
        <end position="169"/>
    </location>
</feature>
<evidence type="ECO:0000313" key="23">
    <source>
        <dbReference type="Proteomes" id="UP000250572"/>
    </source>
</evidence>
<feature type="region of interest" description="Disordered" evidence="19">
    <location>
        <begin position="320"/>
        <end position="340"/>
    </location>
</feature>
<keyword evidence="14 20" id="KW-0472">Membrane</keyword>
<evidence type="ECO:0000256" key="17">
    <source>
        <dbReference type="ARBA" id="ARBA00043185"/>
    </source>
</evidence>
<evidence type="ECO:0000256" key="1">
    <source>
        <dbReference type="ARBA" id="ARBA00000900"/>
    </source>
</evidence>
<gene>
    <name evidence="22" type="ORF">CCH79_00001299</name>
</gene>
<keyword evidence="13" id="KW-0496">Mitochondrion</keyword>
<feature type="domain" description="RING-CH-type" evidence="21">
    <location>
        <begin position="56"/>
        <end position="125"/>
    </location>
</feature>
<keyword evidence="10" id="KW-1000">Mitochondrion outer membrane</keyword>
<evidence type="ECO:0000256" key="14">
    <source>
        <dbReference type="ARBA" id="ARBA00023136"/>
    </source>
</evidence>
<evidence type="ECO:0000256" key="11">
    <source>
        <dbReference type="ARBA" id="ARBA00022833"/>
    </source>
</evidence>
<comment type="caution">
    <text evidence="22">The sequence shown here is derived from an EMBL/GenBank/DDBJ whole genome shotgun (WGS) entry which is preliminary data.</text>
</comment>
<dbReference type="SMART" id="SM00744">
    <property type="entry name" value="RINGv"/>
    <property type="match status" value="1"/>
</dbReference>
<keyword evidence="5" id="KW-0808">Transferase</keyword>
<evidence type="ECO:0000259" key="21">
    <source>
        <dbReference type="PROSITE" id="PS51292"/>
    </source>
</evidence>
<comment type="catalytic activity">
    <reaction evidence="1">
        <text>S-ubiquitinyl-[E2 ubiquitin-conjugating enzyme]-L-cysteine + [acceptor protein]-L-lysine = [E2 ubiquitin-conjugating enzyme]-L-cysteine + N(6)-ubiquitinyl-[acceptor protein]-L-lysine.</text>
        <dbReference type="EC" id="2.3.2.27"/>
    </reaction>
</comment>
<comment type="pathway">
    <text evidence="3">Protein modification; protein ubiquitination.</text>
</comment>
<evidence type="ECO:0000256" key="8">
    <source>
        <dbReference type="ARBA" id="ARBA00022771"/>
    </source>
</evidence>
<evidence type="ECO:0000256" key="9">
    <source>
        <dbReference type="ARBA" id="ARBA00022786"/>
    </source>
</evidence>
<dbReference type="EMBL" id="NHOQ01001156">
    <property type="protein sequence ID" value="PWA26570.1"/>
    <property type="molecule type" value="Genomic_DNA"/>
</dbReference>
<keyword evidence="23" id="KW-1185">Reference proteome</keyword>
<dbReference type="AlphaFoldDB" id="A0A315VUN6"/>
<keyword evidence="6 20" id="KW-0812">Transmembrane</keyword>
<evidence type="ECO:0000256" key="7">
    <source>
        <dbReference type="ARBA" id="ARBA00022723"/>
    </source>
</evidence>
<dbReference type="EC" id="2.3.2.27" evidence="4"/>
<dbReference type="Pfam" id="PF12906">
    <property type="entry name" value="RINGv"/>
    <property type="match status" value="1"/>
</dbReference>
<evidence type="ECO:0000256" key="3">
    <source>
        <dbReference type="ARBA" id="ARBA00004906"/>
    </source>
</evidence>
<comment type="subcellular location">
    <subcellularLocation>
        <location evidence="2">Mitochondrion outer membrane</location>
        <topology evidence="2">Multi-pass membrane protein</topology>
    </subcellularLocation>
</comment>
<evidence type="ECO:0000313" key="22">
    <source>
        <dbReference type="EMBL" id="PWA26570.1"/>
    </source>
</evidence>
<dbReference type="GO" id="GO:0061630">
    <property type="term" value="F:ubiquitin protein ligase activity"/>
    <property type="evidence" value="ECO:0007669"/>
    <property type="project" value="UniProtKB-EC"/>
</dbReference>
<dbReference type="Gene3D" id="3.30.40.10">
    <property type="entry name" value="Zinc/RING finger domain, C3HC4 (zinc finger)"/>
    <property type="match status" value="1"/>
</dbReference>
<proteinExistence type="predicted"/>
<dbReference type="CDD" id="cd16701">
    <property type="entry name" value="RING_CH-C4HC3_MARCH5"/>
    <property type="match status" value="1"/>
</dbReference>
<evidence type="ECO:0000256" key="18">
    <source>
        <dbReference type="ARBA" id="ARBA00043231"/>
    </source>
</evidence>
<dbReference type="PANTHER" id="PTHR46283">
    <property type="entry name" value="E3 UBIQUITIN-PROTEIN LIGASE MARCH5"/>
    <property type="match status" value="1"/>
</dbReference>
<keyword evidence="12 20" id="KW-1133">Transmembrane helix</keyword>
<evidence type="ECO:0000256" key="10">
    <source>
        <dbReference type="ARBA" id="ARBA00022787"/>
    </source>
</evidence>
<evidence type="ECO:0000256" key="2">
    <source>
        <dbReference type="ARBA" id="ARBA00004374"/>
    </source>
</evidence>
<dbReference type="PROSITE" id="PS51292">
    <property type="entry name" value="ZF_RING_CH"/>
    <property type="match status" value="1"/>
</dbReference>
<keyword evidence="7" id="KW-0479">Metal-binding</keyword>
<dbReference type="InterPro" id="IPR013083">
    <property type="entry name" value="Znf_RING/FYVE/PHD"/>
</dbReference>